<dbReference type="RefSeq" id="WP_079588330.1">
    <property type="nucleotide sequence ID" value="NZ_FUYN01000001.1"/>
</dbReference>
<evidence type="ECO:0000256" key="1">
    <source>
        <dbReference type="SAM" id="Coils"/>
    </source>
</evidence>
<feature type="compositionally biased region" description="Polar residues" evidence="2">
    <location>
        <begin position="1305"/>
        <end position="1314"/>
    </location>
</feature>
<reference evidence="5" key="1">
    <citation type="submission" date="2017-02" db="EMBL/GenBank/DDBJ databases">
        <authorList>
            <person name="Varghese N."/>
            <person name="Submissions S."/>
        </authorList>
    </citation>
    <scope>NUCLEOTIDE SEQUENCE [LARGE SCALE GENOMIC DNA]</scope>
    <source>
        <strain evidence="5">ATCC 35199</strain>
    </source>
</reference>
<keyword evidence="1" id="KW-0175">Coiled coil</keyword>
<evidence type="ECO:0000256" key="3">
    <source>
        <dbReference type="SAM" id="Phobius"/>
    </source>
</evidence>
<protein>
    <submittedName>
        <fullName evidence="4">Uncharacterized membrane protein YfcA</fullName>
    </submittedName>
</protein>
<gene>
    <name evidence="4" type="ORF">SAMN02745120_0333</name>
</gene>
<feature type="transmembrane region" description="Helical" evidence="3">
    <location>
        <begin position="197"/>
        <end position="218"/>
    </location>
</feature>
<feature type="transmembrane region" description="Helical" evidence="3">
    <location>
        <begin position="39"/>
        <end position="58"/>
    </location>
</feature>
<sequence>MAEIQKQLDTATLGPAGFLSKSISSAFSGIGHILKSPKLLLPTIVLSAIWIALSYLRLNNPDNEVVKILSILTFAQGGMYAGSIGAIGGVFGKALISWLTTSLLMPFLSGKKSAKPVQMKIGSAFRINTARGFALFIAGIGTALILYNFKTGNGTTENGAIAAASIVAVIRSLRNPRGFIVELIRSFSKGRMSRKKASNFGGGLIIGYVASILIALLASITGPQWYILGMGLLILSMVIATLFRGKRAAARTASVFLIGIFSVASIFPFTKLGFAQTNWQEPFEAYGFRNLPAQESTLTQQQVDYNMLIKEKPPTGIKFTPVAITIGEGSGEKQILSLSENYSEVTPNSSTRMPLESVSLEYSDDKYDFSGEYTISNNNGNWSANSDISFNFEGYGMGTAIGETVSYSGFDSQEGSFNFFIGAPHFYVSQYEFVDLINPNNLYAEVHLKFLVSEAKESWQADFYGKATILLRIDEITFDTNEAPPLATGKWMHKETNYYAFVDEGSNQTRLEYFNGTFRNETGVMEDGKTLYHRYSENNNLQADYVAEFSSLESSYDSEAQVKIDVNANIMLNGGSLDQEEPNSRVIFGGIISGKRMEQFSMSDPNFYDLGAFTYSNKTLSGNIPQGVTLGQEITIERVLGTYFWPQAIVIADTYVWEATVASGAEENNEDEDLIESEGFPWEDFESGDYDWNERASEDEMAMINIASTLGAIIGAGAALAGGFGGFTPRGPGNLNIPGGKYDPSDGTLVVDYPGGSQEIYVLNPETGDFESSYGSRLSTDDLDKARRDLEIDKAIAKAESQLVAERNDGDTGYWNRLNQIEKLKQKYIKSSDEDNNLSSHMAKHLQKIQDNINNGKGIDEKALGRLRDFHGRFTRGEISSSSQIPGEYSSYEHVRDTLDLTTEEVARGETGLAISLRIVAGIATAGKSEFGFEIAKSVYTTKDYVNQGMDNWSDIARKLAIQTVAEEGFGRVVGAGLDFGGSVVSSVAKTASDALSTTKLGSAALKKLSNVSSKVGDFLGQDIVKTTKDIFGMGPKVANEATQSMKLANAKLAKEAIQNANKQLDDAVKAASNQSDDLAKAASSKADDMSKTAAAKADDAIKVQKTNASDSIAKESDEAAESVAKQAEEKAAEAKNASDLVDPHERAAKKWNDAMDKGKQDAKKEIQKYKEANKGIKSETSKRDELFRKGQQIGDQKVANLKRAQDRLSSHPNAKDAKDAYDEALRAVQQDKYAMNSLKEYKGPGANELRGKFNMRNEQHTQAALQNTRERLAQEHGVNPEDIKFVEATNTPGAGGASKLDASKTASKLDSSRYTNPNYKGSVSADDMVSNSARFKSVPMDKDVTGRIYNKKTGEWIDIPKEDVQRIYNQELYKTHHNGKLPTTNIDAREVIDESAIKDFAKKMDHTVTDRTGADAFGRGDADLRNILNKQTREVKQFEDISSVTKTMEYKSNEWFAEAEKMREEAMELVIDKNNQAAVDKLLRQAESTQAEGVRQMVKMFDDQVAQQIKAVTASGKNVRIPEKLVKSMKILDQIGKPDGITMAQAEDILKNMNTSIEDVAQQSSSLMEVIAKFK</sequence>
<evidence type="ECO:0000313" key="4">
    <source>
        <dbReference type="EMBL" id="SKB25630.1"/>
    </source>
</evidence>
<dbReference type="EMBL" id="FUYN01000001">
    <property type="protein sequence ID" value="SKB25630.1"/>
    <property type="molecule type" value="Genomic_DNA"/>
</dbReference>
<keyword evidence="3" id="KW-0472">Membrane</keyword>
<feature type="coiled-coil region" evidence="1">
    <location>
        <begin position="1048"/>
        <end position="1082"/>
    </location>
</feature>
<organism evidence="4 5">
    <name type="scientific">Acetoanaerobium noterae</name>
    <dbReference type="NCBI Taxonomy" id="745369"/>
    <lineage>
        <taxon>Bacteria</taxon>
        <taxon>Bacillati</taxon>
        <taxon>Bacillota</taxon>
        <taxon>Clostridia</taxon>
        <taxon>Peptostreptococcales</taxon>
        <taxon>Filifactoraceae</taxon>
        <taxon>Acetoanaerobium</taxon>
    </lineage>
</organism>
<evidence type="ECO:0000256" key="2">
    <source>
        <dbReference type="SAM" id="MobiDB-lite"/>
    </source>
</evidence>
<keyword evidence="3" id="KW-0812">Transmembrane</keyword>
<proteinExistence type="predicted"/>
<accession>A0A1T4ZSC9</accession>
<feature type="region of interest" description="Disordered" evidence="2">
    <location>
        <begin position="1292"/>
        <end position="1314"/>
    </location>
</feature>
<feature type="compositionally biased region" description="Basic and acidic residues" evidence="2">
    <location>
        <begin position="1142"/>
        <end position="1189"/>
    </location>
</feature>
<feature type="transmembrane region" description="Helical" evidence="3">
    <location>
        <begin position="129"/>
        <end position="147"/>
    </location>
</feature>
<feature type="transmembrane region" description="Helical" evidence="3">
    <location>
        <begin position="78"/>
        <end position="108"/>
    </location>
</feature>
<feature type="region of interest" description="Disordered" evidence="2">
    <location>
        <begin position="1107"/>
        <end position="1197"/>
    </location>
</feature>
<name>A0A1T4ZSC9_9FIRM</name>
<evidence type="ECO:0000313" key="5">
    <source>
        <dbReference type="Proteomes" id="UP000243406"/>
    </source>
</evidence>
<keyword evidence="5" id="KW-1185">Reference proteome</keyword>
<dbReference type="Proteomes" id="UP000243406">
    <property type="component" value="Unassembled WGS sequence"/>
</dbReference>
<feature type="transmembrane region" description="Helical" evidence="3">
    <location>
        <begin position="224"/>
        <end position="243"/>
    </location>
</feature>
<dbReference type="OrthoDB" id="98455at2"/>
<keyword evidence="3" id="KW-1133">Transmembrane helix</keyword>
<feature type="transmembrane region" description="Helical" evidence="3">
    <location>
        <begin position="255"/>
        <end position="274"/>
    </location>
</feature>